<dbReference type="Proteomes" id="UP001152622">
    <property type="component" value="Chromosome 8"/>
</dbReference>
<dbReference type="OrthoDB" id="10072329at2759"/>
<organism evidence="4 5">
    <name type="scientific">Synaphobranchus kaupii</name>
    <name type="common">Kaup's arrowtooth eel</name>
    <dbReference type="NCBI Taxonomy" id="118154"/>
    <lineage>
        <taxon>Eukaryota</taxon>
        <taxon>Metazoa</taxon>
        <taxon>Chordata</taxon>
        <taxon>Craniata</taxon>
        <taxon>Vertebrata</taxon>
        <taxon>Euteleostomi</taxon>
        <taxon>Actinopterygii</taxon>
        <taxon>Neopterygii</taxon>
        <taxon>Teleostei</taxon>
        <taxon>Anguilliformes</taxon>
        <taxon>Synaphobranchidae</taxon>
        <taxon>Synaphobranchus</taxon>
    </lineage>
</organism>
<gene>
    <name evidence="4" type="ORF">SKAU_G00242850</name>
</gene>
<dbReference type="EMBL" id="JAINUF010000008">
    <property type="protein sequence ID" value="KAJ8352809.1"/>
    <property type="molecule type" value="Genomic_DNA"/>
</dbReference>
<comment type="caution">
    <text evidence="4">The sequence shown here is derived from an EMBL/GenBank/DDBJ whole genome shotgun (WGS) entry which is preliminary data.</text>
</comment>
<evidence type="ECO:0000313" key="5">
    <source>
        <dbReference type="Proteomes" id="UP001152622"/>
    </source>
</evidence>
<sequence>MIMHQSFQNQSGELTIEWTPTEREVGDDVPLCFSGESNNGGNYYHSEMRCVILRVGPKIGEANVVCTQTTMMIEAERSLVHGLDVNALSLLDSTCMVSSNDTHVFASTALDSCGTVLQEGNDNVTFINKIVKAQNPGDIITRTDDVEVEFSCSYRKKDIVSSDFKAHKLATLFMEEGFGKFSFQFEFFHSHHYNIRVDPSSYPIEILTQGVLKGASNKRVLVRDLWLDRRSDTTSCRALCALRGAQMMKVNI</sequence>
<evidence type="ECO:0000259" key="3">
    <source>
        <dbReference type="PROSITE" id="PS51034"/>
    </source>
</evidence>
<dbReference type="InterPro" id="IPR001507">
    <property type="entry name" value="ZP_dom"/>
</dbReference>
<keyword evidence="5" id="KW-1185">Reference proteome</keyword>
<accession>A0A9Q1IUE4</accession>
<dbReference type="AlphaFoldDB" id="A0A9Q1IUE4"/>
<evidence type="ECO:0000256" key="2">
    <source>
        <dbReference type="ARBA" id="ARBA00023157"/>
    </source>
</evidence>
<name>A0A9Q1IUE4_SYNKA</name>
<dbReference type="InterPro" id="IPR055356">
    <property type="entry name" value="ZP-N"/>
</dbReference>
<dbReference type="PANTHER" id="PTHR14002">
    <property type="entry name" value="ENDOGLIN/TGF-BETA RECEPTOR TYPE III"/>
    <property type="match status" value="1"/>
</dbReference>
<keyword evidence="1" id="KW-0732">Signal</keyword>
<feature type="domain" description="ZP" evidence="3">
    <location>
        <begin position="65"/>
        <end position="252"/>
    </location>
</feature>
<evidence type="ECO:0000256" key="1">
    <source>
        <dbReference type="ARBA" id="ARBA00022729"/>
    </source>
</evidence>
<protein>
    <recommendedName>
        <fullName evidence="3">ZP domain-containing protein</fullName>
    </recommendedName>
</protein>
<dbReference type="Pfam" id="PF23344">
    <property type="entry name" value="ZP-N"/>
    <property type="match status" value="1"/>
</dbReference>
<dbReference type="Gene3D" id="2.60.40.3210">
    <property type="entry name" value="Zona pellucida, ZP-N domain"/>
    <property type="match status" value="1"/>
</dbReference>
<dbReference type="PANTHER" id="PTHR14002:SF59">
    <property type="entry name" value="CUB AND ZONA PELLUCIDA-LIKE DOMAIN-CONTAINING PROTEIN 1-RELATED"/>
    <property type="match status" value="1"/>
</dbReference>
<reference evidence="4" key="1">
    <citation type="journal article" date="2023" name="Science">
        <title>Genome structures resolve the early diversification of teleost fishes.</title>
        <authorList>
            <person name="Parey E."/>
            <person name="Louis A."/>
            <person name="Montfort J."/>
            <person name="Bouchez O."/>
            <person name="Roques C."/>
            <person name="Iampietro C."/>
            <person name="Lluch J."/>
            <person name="Castinel A."/>
            <person name="Donnadieu C."/>
            <person name="Desvignes T."/>
            <person name="Floi Bucao C."/>
            <person name="Jouanno E."/>
            <person name="Wen M."/>
            <person name="Mejri S."/>
            <person name="Dirks R."/>
            <person name="Jansen H."/>
            <person name="Henkel C."/>
            <person name="Chen W.J."/>
            <person name="Zahm M."/>
            <person name="Cabau C."/>
            <person name="Klopp C."/>
            <person name="Thompson A.W."/>
            <person name="Robinson-Rechavi M."/>
            <person name="Braasch I."/>
            <person name="Lecointre G."/>
            <person name="Bobe J."/>
            <person name="Postlethwait J.H."/>
            <person name="Berthelot C."/>
            <person name="Roest Crollius H."/>
            <person name="Guiguen Y."/>
        </authorList>
    </citation>
    <scope>NUCLEOTIDE SEQUENCE</scope>
    <source>
        <strain evidence="4">WJC10195</strain>
    </source>
</reference>
<dbReference type="PROSITE" id="PS51034">
    <property type="entry name" value="ZP_2"/>
    <property type="match status" value="1"/>
</dbReference>
<proteinExistence type="predicted"/>
<evidence type="ECO:0000313" key="4">
    <source>
        <dbReference type="EMBL" id="KAJ8352809.1"/>
    </source>
</evidence>
<keyword evidence="2" id="KW-1015">Disulfide bond</keyword>